<reference evidence="2 3" key="1">
    <citation type="submission" date="2018-04" db="EMBL/GenBank/DDBJ databases">
        <title>Genomic Encyclopedia of Type Strains, Phase IV (KMG-IV): sequencing the most valuable type-strain genomes for metagenomic binning, comparative biology and taxonomic classification.</title>
        <authorList>
            <person name="Goeker M."/>
        </authorList>
    </citation>
    <scope>NUCLEOTIDE SEQUENCE [LARGE SCALE GENOMIC DNA]</scope>
    <source>
        <strain evidence="2 3">DSM 14823</strain>
    </source>
</reference>
<protein>
    <submittedName>
        <fullName evidence="2">Prepilin-type N-terminal cleavage/methylation domain-containing protein/prepilin-type processing-associated H-X9-DG protein</fullName>
    </submittedName>
</protein>
<keyword evidence="1" id="KW-0472">Membrane</keyword>
<dbReference type="InterPro" id="IPR045584">
    <property type="entry name" value="Pilin-like"/>
</dbReference>
<evidence type="ECO:0000313" key="2">
    <source>
        <dbReference type="EMBL" id="PVY45493.1"/>
    </source>
</evidence>
<organism evidence="2 3">
    <name type="scientific">Victivallis vadensis</name>
    <dbReference type="NCBI Taxonomy" id="172901"/>
    <lineage>
        <taxon>Bacteria</taxon>
        <taxon>Pseudomonadati</taxon>
        <taxon>Lentisphaerota</taxon>
        <taxon>Lentisphaeria</taxon>
        <taxon>Victivallales</taxon>
        <taxon>Victivallaceae</taxon>
        <taxon>Victivallis</taxon>
    </lineage>
</organism>
<dbReference type="Pfam" id="PF07963">
    <property type="entry name" value="N_methyl"/>
    <property type="match status" value="1"/>
</dbReference>
<dbReference type="RefSeq" id="WP_116882660.1">
    <property type="nucleotide sequence ID" value="NZ_CABMMC010000063.1"/>
</dbReference>
<keyword evidence="1" id="KW-0812">Transmembrane</keyword>
<dbReference type="GeneID" id="78293854"/>
<proteinExistence type="predicted"/>
<dbReference type="PANTHER" id="PTHR30093:SF2">
    <property type="entry name" value="TYPE II SECRETION SYSTEM PROTEIN H"/>
    <property type="match status" value="1"/>
</dbReference>
<dbReference type="SUPFAM" id="SSF54523">
    <property type="entry name" value="Pili subunits"/>
    <property type="match status" value="1"/>
</dbReference>
<keyword evidence="1" id="KW-1133">Transmembrane helix</keyword>
<dbReference type="PANTHER" id="PTHR30093">
    <property type="entry name" value="GENERAL SECRETION PATHWAY PROTEIN G"/>
    <property type="match status" value="1"/>
</dbReference>
<gene>
    <name evidence="2" type="ORF">C8D82_10264</name>
</gene>
<dbReference type="OrthoDB" id="255848at2"/>
<accession>A0A2U1BA04</accession>
<evidence type="ECO:0000256" key="1">
    <source>
        <dbReference type="SAM" id="Phobius"/>
    </source>
</evidence>
<dbReference type="EMBL" id="QEKH01000002">
    <property type="protein sequence ID" value="PVY45493.1"/>
    <property type="molecule type" value="Genomic_DNA"/>
</dbReference>
<keyword evidence="3" id="KW-1185">Reference proteome</keyword>
<dbReference type="Gene3D" id="3.30.700.10">
    <property type="entry name" value="Glycoprotein, Type 4 Pilin"/>
    <property type="match status" value="1"/>
</dbReference>
<evidence type="ECO:0000313" key="3">
    <source>
        <dbReference type="Proteomes" id="UP000245959"/>
    </source>
</evidence>
<dbReference type="InterPro" id="IPR012902">
    <property type="entry name" value="N_methyl_site"/>
</dbReference>
<dbReference type="Proteomes" id="UP000245959">
    <property type="component" value="Unassembled WGS sequence"/>
</dbReference>
<comment type="caution">
    <text evidence="2">The sequence shown here is derived from an EMBL/GenBank/DDBJ whole genome shotgun (WGS) entry which is preliminary data.</text>
</comment>
<name>A0A2U1BA04_9BACT</name>
<dbReference type="AlphaFoldDB" id="A0A2U1BA04"/>
<dbReference type="NCBIfam" id="TIGR02532">
    <property type="entry name" value="IV_pilin_GFxxxE"/>
    <property type="match status" value="1"/>
</dbReference>
<feature type="transmembrane region" description="Helical" evidence="1">
    <location>
        <begin position="6"/>
        <end position="31"/>
    </location>
</feature>
<sequence>MKNRNASFTLIELLIVIAIIAILAALLLPALNKARSSARNIQCVNQLKQVGLTFSIYLSNSDDRLPNVYKYATGENWAKTLVDCENLEPKILVCPEAINSEYDKIRRGMTFYNWQLLPYGMNWSLDGVRNSRIRNCSEKVLIVESVNCSEAFPSPASTGHIRVSKQRESTGFGVPFPRHGNGRGCNVLWVDGHVSSLQAPVIGRAASDFFYQSRLDTEFHWEP</sequence>